<dbReference type="PANTHER" id="PTHR31273:SF0">
    <property type="entry name" value="PHOSPHOKETOLASE-RELATED"/>
    <property type="match status" value="1"/>
</dbReference>
<organism evidence="2 3">
    <name type="scientific">Rhodomicrobium vannielii (strain ATCC 17100 / DSM 162 / LMG 4299 / NCIMB 10020 / ATH 3.1.1)</name>
    <dbReference type="NCBI Taxonomy" id="648757"/>
    <lineage>
        <taxon>Bacteria</taxon>
        <taxon>Pseudomonadati</taxon>
        <taxon>Pseudomonadota</taxon>
        <taxon>Alphaproteobacteria</taxon>
        <taxon>Hyphomicrobiales</taxon>
        <taxon>Hyphomicrobiaceae</taxon>
        <taxon>Rhodomicrobium</taxon>
    </lineage>
</organism>
<dbReference type="AlphaFoldDB" id="E3I7J5"/>
<dbReference type="SUPFAM" id="SSF52518">
    <property type="entry name" value="Thiamin diphosphate-binding fold (THDP-binding)"/>
    <property type="match status" value="2"/>
</dbReference>
<dbReference type="RefSeq" id="WP_013420289.1">
    <property type="nucleotide sequence ID" value="NC_014664.1"/>
</dbReference>
<dbReference type="EMBL" id="CP002292">
    <property type="protein sequence ID" value="ADP71914.1"/>
    <property type="molecule type" value="Genomic_DNA"/>
</dbReference>
<dbReference type="Gene3D" id="3.40.50.920">
    <property type="match status" value="1"/>
</dbReference>
<dbReference type="HOGENOM" id="CLU_019087_0_0_5"/>
<dbReference type="OrthoDB" id="9768449at2"/>
<dbReference type="InterPro" id="IPR005593">
    <property type="entry name" value="Xul5P/Fru6P_PKetolase"/>
</dbReference>
<dbReference type="Proteomes" id="UP000001399">
    <property type="component" value="Chromosome"/>
</dbReference>
<protein>
    <submittedName>
        <fullName evidence="2">D-xylulose 5-phosphate/D-fructose 6-phosphate phosphoketolase</fullName>
    </submittedName>
</protein>
<feature type="domain" description="Xylulose 5-phosphate/Fructose 6-phosphate phosphoketolase N-terminal" evidence="1">
    <location>
        <begin position="75"/>
        <end position="315"/>
    </location>
</feature>
<dbReference type="KEGG" id="rva:Rvan_2703"/>
<dbReference type="GO" id="GO:0005975">
    <property type="term" value="P:carbohydrate metabolic process"/>
    <property type="evidence" value="ECO:0007669"/>
    <property type="project" value="InterPro"/>
</dbReference>
<dbReference type="PANTHER" id="PTHR31273">
    <property type="entry name" value="PHOSPHOKETOLASE-RELATED"/>
    <property type="match status" value="1"/>
</dbReference>
<dbReference type="eggNOG" id="COG3957">
    <property type="taxonomic scope" value="Bacteria"/>
</dbReference>
<sequence length="817" mass="88631">MSESEYEIANHTSLDVSELAAALRGQNPLFRKWAEGYGVIKHQDVTQVRIYGLAETLIKAGKAKNLDEILNKLIAADRLTSAAMWIVVHMTYATRVDLEGRPLAANDFKHAPEGHTGGSLNVAPAYVGYFLANALTGETRSWVMGQGHTVAAIESVNLLLDNQTPQQKDRYSRNAAGLQNLVRDFYSYAIAPDGSPGVPLGSHANPNTAGATMEGGYLGFAEVEYVHMPLKGEKLVAILSDGAFEEQRGSEWSSRWWRPGDSGLVAPIMILNGRRIEERSEIEQQGGTEWLNDHLRINNFDPIDIDGTDPAAFAWSILISESKLEGRGALTLAGKRDYPIRLPYTVARTIKGYGFPGAGTNRAHGTPLLGNPRHDEAARKEFIEGAAALFVPPAELETSIAAFNVHAEQHRPKEGDHPIAARNVATPAFPETVWSEVGVDVSPMSAVDRFFVDLVKANPNLRPRVGNPDELGSNQMGLTLAHLKHRVNVPEEGVPESTEGAIITALNEEAVIGAALGNKGGLNLSVSYEAFAVKMLGALRQDIIFARHQKHLGKKPGWIGVPVIATSHAWENGKNEQSHQDPTLAEALLGEMSDTSRVLFPVDANTAVEAMRTIYRDHGTIGTLVVSKRPVPSLVSPELAVKLYETGAATFSGDLAKADVQLIALGSYQLVEAIKAGKRLEAKGIKVAVTIVVEPGRLREPRDHVEGKFVLSDAQLEALFPARLPRVVVTHTRPEPIIGVLRRIDGGPKHMRVLGYVNRGGTLDAAGLLFANYSTWAHITREAAKLIGKDAYKVLTEEEVRTIDGHGDPHLVMNAAF</sequence>
<dbReference type="Pfam" id="PF09364">
    <property type="entry name" value="XFP_N"/>
    <property type="match status" value="1"/>
</dbReference>
<evidence type="ECO:0000313" key="2">
    <source>
        <dbReference type="EMBL" id="ADP71914.1"/>
    </source>
</evidence>
<evidence type="ECO:0000313" key="3">
    <source>
        <dbReference type="Proteomes" id="UP000001399"/>
    </source>
</evidence>
<accession>E3I7J5</accession>
<dbReference type="InterPro" id="IPR009014">
    <property type="entry name" value="Transketo_C/PFOR_II"/>
</dbReference>
<reference evidence="3" key="1">
    <citation type="journal article" date="2011" name="J. Bacteriol.">
        <title>Genome sequences of eight morphologically diverse alphaproteobacteria.</title>
        <authorList>
            <consortium name="US DOE Joint Genome Institute"/>
            <person name="Brown P.J."/>
            <person name="Kysela D.T."/>
            <person name="Buechlein A."/>
            <person name="Hemmerich C."/>
            <person name="Brun Y.V."/>
        </authorList>
    </citation>
    <scope>NUCLEOTIDE SEQUENCE [LARGE SCALE GENOMIC DNA]</scope>
    <source>
        <strain evidence="3">ATCC 17100 / ATH 3.1.1 / DSM 162 / LMG 4299</strain>
    </source>
</reference>
<name>E3I7J5_RHOVT</name>
<evidence type="ECO:0000259" key="1">
    <source>
        <dbReference type="Pfam" id="PF09364"/>
    </source>
</evidence>
<dbReference type="InterPro" id="IPR029061">
    <property type="entry name" value="THDP-binding"/>
</dbReference>
<dbReference type="Gene3D" id="3.40.50.970">
    <property type="match status" value="2"/>
</dbReference>
<gene>
    <name evidence="2" type="ordered locus">Rvan_2703</name>
</gene>
<keyword evidence="3" id="KW-1185">Reference proteome</keyword>
<dbReference type="GO" id="GO:0016832">
    <property type="term" value="F:aldehyde-lyase activity"/>
    <property type="evidence" value="ECO:0007669"/>
    <property type="project" value="InterPro"/>
</dbReference>
<dbReference type="InterPro" id="IPR018970">
    <property type="entry name" value="Xul5P/Fru6P_PKetolase_N"/>
</dbReference>
<dbReference type="Pfam" id="PF03894">
    <property type="entry name" value="XFP"/>
    <property type="match status" value="1"/>
</dbReference>
<proteinExistence type="predicted"/>
<dbReference type="STRING" id="648757.Rvan_2703"/>